<dbReference type="Pfam" id="PF17926">
    <property type="entry name" value="TetR_C_21"/>
    <property type="match status" value="1"/>
</dbReference>
<name>A0ABP4WGI6_9MICO</name>
<organism evidence="2 3">
    <name type="scientific">Agromyces humatus</name>
    <dbReference type="NCBI Taxonomy" id="279573"/>
    <lineage>
        <taxon>Bacteria</taxon>
        <taxon>Bacillati</taxon>
        <taxon>Actinomycetota</taxon>
        <taxon>Actinomycetes</taxon>
        <taxon>Micrococcales</taxon>
        <taxon>Microbacteriaceae</taxon>
        <taxon>Agromyces</taxon>
    </lineage>
</organism>
<dbReference type="Gene3D" id="1.10.357.10">
    <property type="entry name" value="Tetracycline Repressor, domain 2"/>
    <property type="match status" value="1"/>
</dbReference>
<keyword evidence="3" id="KW-1185">Reference proteome</keyword>
<dbReference type="Proteomes" id="UP001500506">
    <property type="component" value="Unassembled WGS sequence"/>
</dbReference>
<feature type="domain" description="HTH-type transcriptional repressor Sco4008 C-terminal" evidence="1">
    <location>
        <begin position="24"/>
        <end position="124"/>
    </location>
</feature>
<gene>
    <name evidence="2" type="ORF">GCM10009747_07170</name>
</gene>
<dbReference type="RefSeq" id="WP_232498445.1">
    <property type="nucleotide sequence ID" value="NZ_BAAANH010000001.1"/>
</dbReference>
<protein>
    <recommendedName>
        <fullName evidence="1">HTH-type transcriptional repressor Sco4008 C-terminal domain-containing protein</fullName>
    </recommendedName>
</protein>
<reference evidence="3" key="1">
    <citation type="journal article" date="2019" name="Int. J. Syst. Evol. Microbiol.">
        <title>The Global Catalogue of Microorganisms (GCM) 10K type strain sequencing project: providing services to taxonomists for standard genome sequencing and annotation.</title>
        <authorList>
            <consortium name="The Broad Institute Genomics Platform"/>
            <consortium name="The Broad Institute Genome Sequencing Center for Infectious Disease"/>
            <person name="Wu L."/>
            <person name="Ma J."/>
        </authorList>
    </citation>
    <scope>NUCLEOTIDE SEQUENCE [LARGE SCALE GENOMIC DNA]</scope>
    <source>
        <strain evidence="3">JCM 14319</strain>
    </source>
</reference>
<evidence type="ECO:0000313" key="3">
    <source>
        <dbReference type="Proteomes" id="UP001500506"/>
    </source>
</evidence>
<dbReference type="InterPro" id="IPR036271">
    <property type="entry name" value="Tet_transcr_reg_TetR-rel_C_sf"/>
</dbReference>
<dbReference type="EMBL" id="BAAANH010000001">
    <property type="protein sequence ID" value="GAA1752164.1"/>
    <property type="molecule type" value="Genomic_DNA"/>
</dbReference>
<sequence length="127" mass="13487">MFDAVFAALIARLVAENPIDAQHLDEYAGDLVDSYLERPELVRLALWDRLERGGAGMRSPELLATDAAKAAAIADAQASGVVSTRFDAAEALAIIIVVASILPLVLDDTSDARVREVVTTAVTRLLG</sequence>
<evidence type="ECO:0000313" key="2">
    <source>
        <dbReference type="EMBL" id="GAA1752164.1"/>
    </source>
</evidence>
<comment type="caution">
    <text evidence="2">The sequence shown here is derived from an EMBL/GenBank/DDBJ whole genome shotgun (WGS) entry which is preliminary data.</text>
</comment>
<proteinExistence type="predicted"/>
<accession>A0ABP4WGI6</accession>
<evidence type="ECO:0000259" key="1">
    <source>
        <dbReference type="Pfam" id="PF17926"/>
    </source>
</evidence>
<dbReference type="SUPFAM" id="SSF48498">
    <property type="entry name" value="Tetracyclin repressor-like, C-terminal domain"/>
    <property type="match status" value="1"/>
</dbReference>
<dbReference type="InterPro" id="IPR041467">
    <property type="entry name" value="Sco4008_C"/>
</dbReference>